<dbReference type="Proteomes" id="UP001212152">
    <property type="component" value="Unassembled WGS sequence"/>
</dbReference>
<dbReference type="SMART" id="SM00108">
    <property type="entry name" value="B_lectin"/>
    <property type="match status" value="2"/>
</dbReference>
<feature type="region of interest" description="Disordered" evidence="1">
    <location>
        <begin position="244"/>
        <end position="479"/>
    </location>
</feature>
<sequence length="1733" mass="184508">MAKLAGPMWRGHHLCCGTEIDHPPAGNITLASPTGNITVILKAVAADPAPPKTKANSFVASNKAVADAVYANVAIVPASSFIPGRTTVTAPPASKNRRAFTTKVDVFAPVQPPPRCLPLVSANPIANVYHPALTGVKDANLRSGTSFPVPLGHGINCVNVNAPCTIAQTFTSTFTSSLSYSITTGTSSSVTKSLGTTLTEGRSTDIAQSISDTLEQSWSHTATTEEHKSVSDQLSDTLTKTSEVTLTNSHTSSDTHEQNGSETTNDENMTSYGGNFGSSATWGNSNSDGTTTSKSHMGGTNQDTTRSTTNTVSDNNGHDTQHCGTSSDSGTLTISSPQWFGGGVSGSYTHEQSNQDCSTGTSSHGTSEDTTGGDTRGSSTQDTNGRDNSHTTDSSWGGETSSQNNWDNSHTTSHGTSAGWSNGHTDSDETSKAQSDSISDAVTRSNTQESGWSTSAADTNGNSMSKTYGKTNTYSSSNTKADEVSKAMQEAKNIDQGTTKSVDVTQTMSQTMTFEIPLGACRIPVVSQQVLALAVPWACKDQYNETRLMATDIFPQNDAAQSQGLVSVIACHIKQFDFVVINDAYNSRRASGTPNTLATGQVLAAGARLTSDSGAWTLQMETNGALTLRHYTDVKWTTNTGYLTSYNPRARILDSGRLVVEAMGFFSKVNYMAGNWTTMWSTLPKNLNYQVGILGAGGGYSLVLQDDTSDVLTSPNGDPDLILYDSKGAPIWAALNPDYSNRLGFKHPLDYNMPTDVITGPNEPHQNDPHNAIAPEIKLLTGVNTLKSRADKCTNMVEQNTGLVSPNGRFKAVLDGTGNLLVKDGTRTMWSPDTARMWYATPPYKMQLSEDGELFIADAKGWQIFRTANMQQPPNAGPYSLQMLDVGRLAIFDGLNREIWNTWPTTNINQTMFGWFPWPTRWCSIMCGDICRPKFLTSLKSDDTTFNQLMDSEELRSVNRSAYLSSLNGTFTLVSANSTNRQVLYPSAIDTINNILVLTADGSLNIKDADGQILWSNSVPGPANSGPFHAYIDGTSTLLVQTAANQTYWQFPTPDVTSLVSGSKIDTIIAGGRLLSPNGTWEIGVTTDGSVVYGKALKGSTLTALLTGTPGSQLRLLTNGDLSLIAPGSSTDLGNSLSGSGGFGIGPFIARVSEAGVVTITDAAGFITWTYPTPAINSLVSGTPLDILYAGQQMQGTPRGIIAVTRTGSITFQVTTNQTTSIFAPNATTANTYLRMLTTGNLALMTEGNNGTVVWETQTTGQGIGPYAFSIAADVATVVDSTGFVLWTSPTPVIHALVSGSTVERIYNGQSITAPNSTWAITLKRNGALALQNGDSPGMSLFPPTGTMKNSFLRMNSDGNLAFLQQGLAGGEVLLRQSNTSKEGFGPYTFSVSDSGVATIIDSLAFTVWTFPDPLIHSLRSGGRSTDRIYNGQAVTSPDNSWALRLSRTGVLGLQHLSGPTDVIFSPSADAKNTFLKVNDNGELTWLQQGPGGGLTSQWQSRTGGIGVGPFTLSVSNAGVVTINDKANFPTWTYPVPKPRSLVSGTLVDTIYAGQELLSPDGTWSLNLGLSGNLQLLKNGQPSGQSMFNANAQTTQVKMQTDGNFVMYSETWAYLFSPQVHGPPSAAPFTAAVTNEGYFTVTNAQGVQMWQYPACNYPNAMYHGTCLVCADPNSVADASRGGCNCLPTYNWVQVQPGVWQCKQCADPHAHWNGHDCDCDPGWVWAPGEVCIRT</sequence>
<dbReference type="PROSITE" id="PS50927">
    <property type="entry name" value="BULB_LECTIN"/>
    <property type="match status" value="1"/>
</dbReference>
<organism evidence="3 4">
    <name type="scientific">Geranomyces variabilis</name>
    <dbReference type="NCBI Taxonomy" id="109894"/>
    <lineage>
        <taxon>Eukaryota</taxon>
        <taxon>Fungi</taxon>
        <taxon>Fungi incertae sedis</taxon>
        <taxon>Chytridiomycota</taxon>
        <taxon>Chytridiomycota incertae sedis</taxon>
        <taxon>Chytridiomycetes</taxon>
        <taxon>Spizellomycetales</taxon>
        <taxon>Powellomycetaceae</taxon>
        <taxon>Geranomyces</taxon>
    </lineage>
</organism>
<feature type="region of interest" description="Disordered" evidence="1">
    <location>
        <begin position="217"/>
        <end position="236"/>
    </location>
</feature>
<protein>
    <recommendedName>
        <fullName evidence="2">Bulb-type lectin domain-containing protein</fullName>
    </recommendedName>
</protein>
<dbReference type="SUPFAM" id="SSF51110">
    <property type="entry name" value="alpha-D-mannose-specific plant lectins"/>
    <property type="match status" value="5"/>
</dbReference>
<feature type="domain" description="Bulb-type lectin" evidence="2">
    <location>
        <begin position="594"/>
        <end position="736"/>
    </location>
</feature>
<feature type="compositionally biased region" description="Polar residues" evidence="1">
    <location>
        <begin position="432"/>
        <end position="479"/>
    </location>
</feature>
<feature type="compositionally biased region" description="Polar residues" evidence="1">
    <location>
        <begin position="322"/>
        <end position="338"/>
    </location>
</feature>
<keyword evidence="4" id="KW-1185">Reference proteome</keyword>
<evidence type="ECO:0000313" key="4">
    <source>
        <dbReference type="Proteomes" id="UP001212152"/>
    </source>
</evidence>
<evidence type="ECO:0000256" key="1">
    <source>
        <dbReference type="SAM" id="MobiDB-lite"/>
    </source>
</evidence>
<proteinExistence type="predicted"/>
<comment type="caution">
    <text evidence="3">The sequence shown here is derived from an EMBL/GenBank/DDBJ whole genome shotgun (WGS) entry which is preliminary data.</text>
</comment>
<feature type="compositionally biased region" description="Polar residues" evidence="1">
    <location>
        <begin position="391"/>
        <end position="424"/>
    </location>
</feature>
<evidence type="ECO:0000259" key="2">
    <source>
        <dbReference type="PROSITE" id="PS50927"/>
    </source>
</evidence>
<feature type="compositionally biased region" description="Polar residues" evidence="1">
    <location>
        <begin position="260"/>
        <end position="299"/>
    </location>
</feature>
<reference evidence="3" key="1">
    <citation type="submission" date="2020-05" db="EMBL/GenBank/DDBJ databases">
        <title>Phylogenomic resolution of chytrid fungi.</title>
        <authorList>
            <person name="Stajich J.E."/>
            <person name="Amses K."/>
            <person name="Simmons R."/>
            <person name="Seto K."/>
            <person name="Myers J."/>
            <person name="Bonds A."/>
            <person name="Quandt C.A."/>
            <person name="Barry K."/>
            <person name="Liu P."/>
            <person name="Grigoriev I."/>
            <person name="Longcore J.E."/>
            <person name="James T.Y."/>
        </authorList>
    </citation>
    <scope>NUCLEOTIDE SEQUENCE</scope>
    <source>
        <strain evidence="3">JEL0379</strain>
    </source>
</reference>
<dbReference type="Gene3D" id="2.90.10.10">
    <property type="entry name" value="Bulb-type lectin domain"/>
    <property type="match status" value="7"/>
</dbReference>
<feature type="compositionally biased region" description="Low complexity" evidence="1">
    <location>
        <begin position="300"/>
        <end position="315"/>
    </location>
</feature>
<dbReference type="InterPro" id="IPR001480">
    <property type="entry name" value="Bulb-type_lectin_dom"/>
</dbReference>
<dbReference type="EMBL" id="JADGJQ010000016">
    <property type="protein sequence ID" value="KAJ3180534.1"/>
    <property type="molecule type" value="Genomic_DNA"/>
</dbReference>
<name>A0AAD5XP42_9FUNG</name>
<accession>A0AAD5XP42</accession>
<evidence type="ECO:0000313" key="3">
    <source>
        <dbReference type="EMBL" id="KAJ3180534.1"/>
    </source>
</evidence>
<feature type="compositionally biased region" description="Low complexity" evidence="1">
    <location>
        <begin position="358"/>
        <end position="383"/>
    </location>
</feature>
<dbReference type="InterPro" id="IPR036426">
    <property type="entry name" value="Bulb-type_lectin_dom_sf"/>
</dbReference>
<feature type="compositionally biased region" description="Polar residues" evidence="1">
    <location>
        <begin position="346"/>
        <end position="357"/>
    </location>
</feature>
<gene>
    <name evidence="3" type="ORF">HDU87_002043</name>
</gene>